<evidence type="ECO:0000313" key="2">
    <source>
        <dbReference type="Proteomes" id="UP000016944"/>
    </source>
</evidence>
<reference evidence="1 2" key="1">
    <citation type="journal article" date="2013" name="Genome Announc.">
        <title>Complete Genome Sequence of the Sesbania Symbiont and Rice Growth-Promoting Endophyte Rhizobium sp. Strain IRBG74.</title>
        <authorList>
            <person name="Crook M.B."/>
            <person name="Mitra S."/>
            <person name="Ane J.M."/>
            <person name="Sadowsky M.J."/>
            <person name="Gyaneshwar P."/>
        </authorList>
    </citation>
    <scope>NUCLEOTIDE SEQUENCE [LARGE SCALE GENOMIC DNA]</scope>
    <source>
        <strain evidence="1 2">IRBG74</strain>
    </source>
</reference>
<dbReference type="PATRIC" id="fig|424182.3.peg.1519"/>
<evidence type="ECO:0000313" key="1">
    <source>
        <dbReference type="EMBL" id="CDI08445.1"/>
    </source>
</evidence>
<dbReference type="KEGG" id="rir:BN877_I1540"/>
<dbReference type="HOGENOM" id="CLU_2357767_0_0_5"/>
<sequence>MQQAAPDRVDDRQLFRLTGLGTCDHERSPRLQWSFFIQKKTCIRNGIRITTLKAARLQFFFMQLEKPFLAELRFAALLRGKPAPFFLENASTQNER</sequence>
<name>U4Q430_9HYPH</name>
<dbReference type="Proteomes" id="UP000016944">
    <property type="component" value="Chromosome I"/>
</dbReference>
<dbReference type="EMBL" id="HG518322">
    <property type="protein sequence ID" value="CDI08445.1"/>
    <property type="molecule type" value="Genomic_DNA"/>
</dbReference>
<organism evidence="1 2">
    <name type="scientific">Agrobacterium pusense</name>
    <dbReference type="NCBI Taxonomy" id="648995"/>
    <lineage>
        <taxon>Bacteria</taxon>
        <taxon>Pseudomonadati</taxon>
        <taxon>Pseudomonadota</taxon>
        <taxon>Alphaproteobacteria</taxon>
        <taxon>Hyphomicrobiales</taxon>
        <taxon>Rhizobiaceae</taxon>
        <taxon>Rhizobium/Agrobacterium group</taxon>
        <taxon>Agrobacterium</taxon>
    </lineage>
</organism>
<dbReference type="AlphaFoldDB" id="U4Q430"/>
<proteinExistence type="predicted"/>
<protein>
    <submittedName>
        <fullName evidence="1">Uncharacterized protein</fullName>
    </submittedName>
</protein>
<gene>
    <name evidence="1" type="ORF">BN877_I1540</name>
</gene>
<accession>U4Q430</accession>